<dbReference type="SUPFAM" id="SSF53448">
    <property type="entry name" value="Nucleotide-diphospho-sugar transferases"/>
    <property type="match status" value="1"/>
</dbReference>
<dbReference type="Proteomes" id="UP000245655">
    <property type="component" value="Unassembled WGS sequence"/>
</dbReference>
<dbReference type="Gene3D" id="3.90.550.10">
    <property type="entry name" value="Spore Coat Polysaccharide Biosynthesis Protein SpsA, Chain A"/>
    <property type="match status" value="1"/>
</dbReference>
<keyword evidence="2 4" id="KW-0808">Transferase</keyword>
<sequence length="337" mass="37994">MTTIETPLVSIIVPVYNVALYIDACLASIKQQTYQNIEIIVVEDCSTDDSKQALASHLIDERIKVIQHHKNSGLSAARNTGIKSAIGEYMMFVDSDDIIDTRLVAACVDCALTTNAEVVTYGFTPFKDGITETDPQYPARNLAFEATKIDGSYFSLPHFAWLKFIKSSVVRSASLQFPVGLYYEDWPFHWHLGLATNIKYHLPIDFYLYRQRGTSITGSTDKKLLDLFVIHAEVISLVEDYQADEVKKTLANKIKQSHWSILTRIDNDYLAAALAQAKKADKTLRLKGYKSDLTVRNMMISNIVRMPTQVALLMLQVLRQALDKRAKVKGQEMTDSE</sequence>
<dbReference type="Pfam" id="PF00535">
    <property type="entry name" value="Glycos_transf_2"/>
    <property type="match status" value="1"/>
</dbReference>
<protein>
    <submittedName>
        <fullName evidence="4">Glycosyl transferase family 2</fullName>
    </submittedName>
</protein>
<evidence type="ECO:0000256" key="2">
    <source>
        <dbReference type="ARBA" id="ARBA00022679"/>
    </source>
</evidence>
<dbReference type="AlphaFoldDB" id="A0A2V1ZX63"/>
<reference evidence="4 5" key="1">
    <citation type="submission" date="2018-05" db="EMBL/GenBank/DDBJ databases">
        <title>Genomic Encyclopedia of Type Strains, Phase IV (KMG-IV): sequencing the most valuable type-strain genomes for metagenomic binning, comparative biology and taxonomic classification.</title>
        <authorList>
            <person name="Goeker M."/>
        </authorList>
    </citation>
    <scope>NUCLEOTIDE SEQUENCE [LARGE SCALE GENOMIC DNA]</scope>
    <source>
        <strain evidence="4 5">DSM 7229</strain>
    </source>
</reference>
<accession>A0A2V1ZX63</accession>
<evidence type="ECO:0000313" key="4">
    <source>
        <dbReference type="EMBL" id="PWK10170.1"/>
    </source>
</evidence>
<evidence type="ECO:0000259" key="3">
    <source>
        <dbReference type="Pfam" id="PF00535"/>
    </source>
</evidence>
<dbReference type="EMBL" id="QGGM01000010">
    <property type="protein sequence ID" value="PWK10170.1"/>
    <property type="molecule type" value="Genomic_DNA"/>
</dbReference>
<dbReference type="CDD" id="cd00761">
    <property type="entry name" value="Glyco_tranf_GTA_type"/>
    <property type="match status" value="1"/>
</dbReference>
<comment type="caution">
    <text evidence="4">The sequence shown here is derived from an EMBL/GenBank/DDBJ whole genome shotgun (WGS) entry which is preliminary data.</text>
</comment>
<evidence type="ECO:0000256" key="1">
    <source>
        <dbReference type="ARBA" id="ARBA00022676"/>
    </source>
</evidence>
<dbReference type="InterPro" id="IPR001173">
    <property type="entry name" value="Glyco_trans_2-like"/>
</dbReference>
<gene>
    <name evidence="4" type="ORF">C8D84_11079</name>
</gene>
<dbReference type="InterPro" id="IPR029044">
    <property type="entry name" value="Nucleotide-diphossugar_trans"/>
</dbReference>
<dbReference type="RefSeq" id="WP_109591674.1">
    <property type="nucleotide sequence ID" value="NZ_CAJGZY010000004.1"/>
</dbReference>
<keyword evidence="1" id="KW-0328">Glycosyltransferase</keyword>
<dbReference type="GO" id="GO:0016758">
    <property type="term" value="F:hexosyltransferase activity"/>
    <property type="evidence" value="ECO:0007669"/>
    <property type="project" value="UniProtKB-ARBA"/>
</dbReference>
<keyword evidence="5" id="KW-1185">Reference proteome</keyword>
<evidence type="ECO:0000313" key="5">
    <source>
        <dbReference type="Proteomes" id="UP000245655"/>
    </source>
</evidence>
<organism evidence="4 5">
    <name type="scientific">Psychrobacter immobilis</name>
    <dbReference type="NCBI Taxonomy" id="498"/>
    <lineage>
        <taxon>Bacteria</taxon>
        <taxon>Pseudomonadati</taxon>
        <taxon>Pseudomonadota</taxon>
        <taxon>Gammaproteobacteria</taxon>
        <taxon>Moraxellales</taxon>
        <taxon>Moraxellaceae</taxon>
        <taxon>Psychrobacter</taxon>
    </lineage>
</organism>
<proteinExistence type="predicted"/>
<dbReference type="PANTHER" id="PTHR22916:SF51">
    <property type="entry name" value="GLYCOSYLTRANSFERASE EPSH-RELATED"/>
    <property type="match status" value="1"/>
</dbReference>
<dbReference type="GeneID" id="60255615"/>
<dbReference type="PANTHER" id="PTHR22916">
    <property type="entry name" value="GLYCOSYLTRANSFERASE"/>
    <property type="match status" value="1"/>
</dbReference>
<name>A0A2V1ZX63_PSYIM</name>
<feature type="domain" description="Glycosyltransferase 2-like" evidence="3">
    <location>
        <begin position="10"/>
        <end position="139"/>
    </location>
</feature>